<dbReference type="EMBL" id="BONF01000008">
    <property type="protein sequence ID" value="GIF79944.1"/>
    <property type="molecule type" value="Genomic_DNA"/>
</dbReference>
<name>A0A8J3JMQ2_9ACTN</name>
<accession>A0A8J3JMQ2</accession>
<organism evidence="1 2">
    <name type="scientific">Catellatospora bangladeshensis</name>
    <dbReference type="NCBI Taxonomy" id="310355"/>
    <lineage>
        <taxon>Bacteria</taxon>
        <taxon>Bacillati</taxon>
        <taxon>Actinomycetota</taxon>
        <taxon>Actinomycetes</taxon>
        <taxon>Micromonosporales</taxon>
        <taxon>Micromonosporaceae</taxon>
        <taxon>Catellatospora</taxon>
    </lineage>
</organism>
<reference evidence="1 2" key="1">
    <citation type="submission" date="2021-01" db="EMBL/GenBank/DDBJ databases">
        <title>Whole genome shotgun sequence of Catellatospora bangladeshensis NBRC 107357.</title>
        <authorList>
            <person name="Komaki H."/>
            <person name="Tamura T."/>
        </authorList>
    </citation>
    <scope>NUCLEOTIDE SEQUENCE [LARGE SCALE GENOMIC DNA]</scope>
    <source>
        <strain evidence="1 2">NBRC 107357</strain>
    </source>
</reference>
<protein>
    <submittedName>
        <fullName evidence="1">Uncharacterized protein</fullName>
    </submittedName>
</protein>
<sequence>MHRHDPQAGQAGLGDLEVGRVLAAQADAELAGRIPHLKGLLAGDGGEAEAPGGLVETFAAHGALGYPYAEPADASGAR</sequence>
<dbReference type="AlphaFoldDB" id="A0A8J3JMQ2"/>
<gene>
    <name evidence="1" type="ORF">Cba03nite_12930</name>
</gene>
<comment type="caution">
    <text evidence="1">The sequence shown here is derived from an EMBL/GenBank/DDBJ whole genome shotgun (WGS) entry which is preliminary data.</text>
</comment>
<evidence type="ECO:0000313" key="2">
    <source>
        <dbReference type="Proteomes" id="UP000601223"/>
    </source>
</evidence>
<proteinExistence type="predicted"/>
<evidence type="ECO:0000313" key="1">
    <source>
        <dbReference type="EMBL" id="GIF79944.1"/>
    </source>
</evidence>
<dbReference type="Proteomes" id="UP000601223">
    <property type="component" value="Unassembled WGS sequence"/>
</dbReference>
<keyword evidence="2" id="KW-1185">Reference proteome</keyword>